<dbReference type="Proteomes" id="UP000284842">
    <property type="component" value="Unassembled WGS sequence"/>
</dbReference>
<evidence type="ECO:0000313" key="5">
    <source>
        <dbReference type="Proteomes" id="UP000284842"/>
    </source>
</evidence>
<dbReference type="AlphaFoldDB" id="A0A409WCJ8"/>
<dbReference type="STRING" id="181874.A0A409WCJ8"/>
<feature type="region of interest" description="Disordered" evidence="2">
    <location>
        <begin position="23"/>
        <end position="98"/>
    </location>
</feature>
<proteinExistence type="inferred from homology"/>
<keyword evidence="1" id="KW-0547">Nucleotide-binding</keyword>
<feature type="compositionally biased region" description="Polar residues" evidence="2">
    <location>
        <begin position="26"/>
        <end position="36"/>
    </location>
</feature>
<feature type="compositionally biased region" description="Low complexity" evidence="2">
    <location>
        <begin position="73"/>
        <end position="91"/>
    </location>
</feature>
<evidence type="ECO:0000313" key="4">
    <source>
        <dbReference type="EMBL" id="PPQ76247.1"/>
    </source>
</evidence>
<evidence type="ECO:0000256" key="2">
    <source>
        <dbReference type="SAM" id="MobiDB-lite"/>
    </source>
</evidence>
<keyword evidence="1" id="KW-0342">GTP-binding</keyword>
<dbReference type="InParanoid" id="A0A409WCJ8"/>
<feature type="domain" description="Septin-type G" evidence="3">
    <location>
        <begin position="104"/>
        <end position="209"/>
    </location>
</feature>
<dbReference type="InterPro" id="IPR027417">
    <property type="entry name" value="P-loop_NTPase"/>
</dbReference>
<protein>
    <recommendedName>
        <fullName evidence="3">Septin-type G domain-containing protein</fullName>
    </recommendedName>
</protein>
<name>A0A409WCJ8_9AGAR</name>
<dbReference type="CDD" id="cd00882">
    <property type="entry name" value="Ras_like_GTPase"/>
    <property type="match status" value="1"/>
</dbReference>
<keyword evidence="5" id="KW-1185">Reference proteome</keyword>
<sequence>MQAKKKWYTFAWLGLAFKKVFKSKKPQNVDSQSQATPAPGDLLPNSGLAGKKTEGVQAGISAVSEAAESNTSPKPTAIETTKPTPTTPTNPYDSKDSLKPNNRDIVIVVMGPTGVGKTTFVNYFADTYPRQDVGHHGLDAGTKDVTITSVEFEGSKTGGRLVLVDTPGFDDPGERPNSEVLKCVARYLKDAYTRQQAIDGIVYLHRITDIRFDAGANASLNIFKSLYGAKGYDRLALITTMWNDIHPSQRHKFVEREDELKASAWAAFLNREDGAIVSRYDATDDETTKKSSERIILDLLKNALPRQLRLQLQEELMVKNMSLPMSAAGKAAFTLTETAMYYLSHQRI</sequence>
<comment type="similarity">
    <text evidence="1">Belongs to the TRAFAC class TrmE-Era-EngA-EngB-Septin-like GTPase superfamily. Septin GTPase family.</text>
</comment>
<dbReference type="InterPro" id="IPR030379">
    <property type="entry name" value="G_SEPTIN_dom"/>
</dbReference>
<organism evidence="4 5">
    <name type="scientific">Panaeolus cyanescens</name>
    <dbReference type="NCBI Taxonomy" id="181874"/>
    <lineage>
        <taxon>Eukaryota</taxon>
        <taxon>Fungi</taxon>
        <taxon>Dikarya</taxon>
        <taxon>Basidiomycota</taxon>
        <taxon>Agaricomycotina</taxon>
        <taxon>Agaricomycetes</taxon>
        <taxon>Agaricomycetidae</taxon>
        <taxon>Agaricales</taxon>
        <taxon>Agaricineae</taxon>
        <taxon>Galeropsidaceae</taxon>
        <taxon>Panaeolus</taxon>
    </lineage>
</organism>
<comment type="caution">
    <text evidence="4">The sequence shown here is derived from an EMBL/GenBank/DDBJ whole genome shotgun (WGS) entry which is preliminary data.</text>
</comment>
<dbReference type="GO" id="GO:0005525">
    <property type="term" value="F:GTP binding"/>
    <property type="evidence" value="ECO:0007669"/>
    <property type="project" value="UniProtKB-KW"/>
</dbReference>
<gene>
    <name evidence="4" type="ORF">CVT24_009430</name>
</gene>
<reference evidence="4 5" key="1">
    <citation type="journal article" date="2018" name="Evol. Lett.">
        <title>Horizontal gene cluster transfer increased hallucinogenic mushroom diversity.</title>
        <authorList>
            <person name="Reynolds H.T."/>
            <person name="Vijayakumar V."/>
            <person name="Gluck-Thaler E."/>
            <person name="Korotkin H.B."/>
            <person name="Matheny P.B."/>
            <person name="Slot J.C."/>
        </authorList>
    </citation>
    <scope>NUCLEOTIDE SEQUENCE [LARGE SCALE GENOMIC DNA]</scope>
    <source>
        <strain evidence="4 5">2629</strain>
    </source>
</reference>
<dbReference type="SUPFAM" id="SSF52540">
    <property type="entry name" value="P-loop containing nucleoside triphosphate hydrolases"/>
    <property type="match status" value="1"/>
</dbReference>
<dbReference type="Pfam" id="PF00735">
    <property type="entry name" value="Septin"/>
    <property type="match status" value="1"/>
</dbReference>
<dbReference type="Gene3D" id="3.40.50.300">
    <property type="entry name" value="P-loop containing nucleotide triphosphate hydrolases"/>
    <property type="match status" value="1"/>
</dbReference>
<dbReference type="EMBL" id="NHTK01005594">
    <property type="protein sequence ID" value="PPQ76247.1"/>
    <property type="molecule type" value="Genomic_DNA"/>
</dbReference>
<evidence type="ECO:0000259" key="3">
    <source>
        <dbReference type="Pfam" id="PF00735"/>
    </source>
</evidence>
<dbReference type="OrthoDB" id="3037067at2759"/>
<evidence type="ECO:0000256" key="1">
    <source>
        <dbReference type="RuleBase" id="RU004560"/>
    </source>
</evidence>
<accession>A0A409WCJ8</accession>